<proteinExistence type="predicted"/>
<dbReference type="Gramene" id="FCD_00019080-RA">
    <property type="protein sequence ID" value="FCD_00019080-RA:cds"/>
    <property type="gene ID" value="FCD_00019080"/>
</dbReference>
<evidence type="ECO:0000313" key="2">
    <source>
        <dbReference type="EMBL" id="GMN46365.1"/>
    </source>
</evidence>
<evidence type="ECO:0000256" key="1">
    <source>
        <dbReference type="SAM" id="MobiDB-lite"/>
    </source>
</evidence>
<sequence>MIEDEFHRSETYEEAQGFPALSSTTPNFRHGGGLFITQAASTKTN</sequence>
<keyword evidence="3" id="KW-1185">Reference proteome</keyword>
<gene>
    <name evidence="2" type="ORF">TIFTF001_015556</name>
</gene>
<dbReference type="Proteomes" id="UP001187192">
    <property type="component" value="Unassembled WGS sequence"/>
</dbReference>
<dbReference type="AlphaFoldDB" id="A0AA88A7E7"/>
<comment type="caution">
    <text evidence="2">The sequence shown here is derived from an EMBL/GenBank/DDBJ whole genome shotgun (WGS) entry which is preliminary data.</text>
</comment>
<reference evidence="2" key="1">
    <citation type="submission" date="2023-07" db="EMBL/GenBank/DDBJ databases">
        <title>draft genome sequence of fig (Ficus carica).</title>
        <authorList>
            <person name="Takahashi T."/>
            <person name="Nishimura K."/>
        </authorList>
    </citation>
    <scope>NUCLEOTIDE SEQUENCE</scope>
</reference>
<dbReference type="EMBL" id="BTGU01000022">
    <property type="protein sequence ID" value="GMN46365.1"/>
    <property type="molecule type" value="Genomic_DNA"/>
</dbReference>
<accession>A0AA88A7E7</accession>
<protein>
    <submittedName>
        <fullName evidence="2">Uncharacterized protein</fullName>
    </submittedName>
</protein>
<name>A0AA88A7E7_FICCA</name>
<evidence type="ECO:0000313" key="3">
    <source>
        <dbReference type="Proteomes" id="UP001187192"/>
    </source>
</evidence>
<feature type="region of interest" description="Disordered" evidence="1">
    <location>
        <begin position="1"/>
        <end position="45"/>
    </location>
</feature>
<feature type="compositionally biased region" description="Basic and acidic residues" evidence="1">
    <location>
        <begin position="1"/>
        <end position="11"/>
    </location>
</feature>
<organism evidence="2 3">
    <name type="scientific">Ficus carica</name>
    <name type="common">Common fig</name>
    <dbReference type="NCBI Taxonomy" id="3494"/>
    <lineage>
        <taxon>Eukaryota</taxon>
        <taxon>Viridiplantae</taxon>
        <taxon>Streptophyta</taxon>
        <taxon>Embryophyta</taxon>
        <taxon>Tracheophyta</taxon>
        <taxon>Spermatophyta</taxon>
        <taxon>Magnoliopsida</taxon>
        <taxon>eudicotyledons</taxon>
        <taxon>Gunneridae</taxon>
        <taxon>Pentapetalae</taxon>
        <taxon>rosids</taxon>
        <taxon>fabids</taxon>
        <taxon>Rosales</taxon>
        <taxon>Moraceae</taxon>
        <taxon>Ficeae</taxon>
        <taxon>Ficus</taxon>
    </lineage>
</organism>